<proteinExistence type="predicted"/>
<dbReference type="InterPro" id="IPR014756">
    <property type="entry name" value="Ig_E-set"/>
</dbReference>
<sequence length="161" mass="18280">MVNAVFLLLVLLYPNLSTEWPTHTVCKEDNLEIDYKSCDPLQDFAFSIDSCSEISSHTLNIRAAMLLRHSINELHLKLNLIINGRSVLAYSESLCEPDHPKFLFCGKKKGEHLYYEGPVSLGNFEVPQGDYVVAVKLVNEDRLTVLCADFTIKNNQDYPFP</sequence>
<evidence type="ECO:0000313" key="4">
    <source>
        <dbReference type="Proteomes" id="UP000050525"/>
    </source>
</evidence>
<keyword evidence="4" id="KW-1185">Reference proteome</keyword>
<dbReference type="Pfam" id="PF02221">
    <property type="entry name" value="E1_DerP2_DerF2"/>
    <property type="match status" value="1"/>
</dbReference>
<evidence type="ECO:0000256" key="1">
    <source>
        <dbReference type="SAM" id="SignalP"/>
    </source>
</evidence>
<dbReference type="GO" id="GO:0031666">
    <property type="term" value="P:positive regulation of lipopolysaccharide-mediated signaling pathway"/>
    <property type="evidence" value="ECO:0007669"/>
    <property type="project" value="TreeGrafter"/>
</dbReference>
<feature type="signal peptide" evidence="1">
    <location>
        <begin position="1"/>
        <end position="17"/>
    </location>
</feature>
<accession>A0A151NFB9</accession>
<dbReference type="AlphaFoldDB" id="A0A151NFB9"/>
<dbReference type="InterPro" id="IPR039945">
    <property type="entry name" value="LY86"/>
</dbReference>
<dbReference type="OrthoDB" id="9889383at2759"/>
<dbReference type="KEGG" id="amj:102565559"/>
<name>A0A151NFB9_ALLMI</name>
<dbReference type="RefSeq" id="XP_006276641.1">
    <property type="nucleotide sequence ID" value="XM_006276579.3"/>
</dbReference>
<dbReference type="CTD" id="9450"/>
<organism evidence="3 4">
    <name type="scientific">Alligator mississippiensis</name>
    <name type="common">American alligator</name>
    <dbReference type="NCBI Taxonomy" id="8496"/>
    <lineage>
        <taxon>Eukaryota</taxon>
        <taxon>Metazoa</taxon>
        <taxon>Chordata</taxon>
        <taxon>Craniata</taxon>
        <taxon>Vertebrata</taxon>
        <taxon>Euteleostomi</taxon>
        <taxon>Archelosauria</taxon>
        <taxon>Archosauria</taxon>
        <taxon>Crocodylia</taxon>
        <taxon>Alligatoridae</taxon>
        <taxon>Alligatorinae</taxon>
        <taxon>Alligator</taxon>
    </lineage>
</organism>
<keyword evidence="1" id="KW-0732">Signal</keyword>
<dbReference type="STRING" id="8496.A0A151NFB9"/>
<evidence type="ECO:0000259" key="2">
    <source>
        <dbReference type="SMART" id="SM00737"/>
    </source>
</evidence>
<feature type="domain" description="MD-2-related lipid-recognition" evidence="2">
    <location>
        <begin position="35"/>
        <end position="152"/>
    </location>
</feature>
<feature type="chain" id="PRO_5007586007" evidence="1">
    <location>
        <begin position="18"/>
        <end position="161"/>
    </location>
</feature>
<dbReference type="EMBL" id="AKHW03003201">
    <property type="protein sequence ID" value="KYO35516.1"/>
    <property type="molecule type" value="Genomic_DNA"/>
</dbReference>
<dbReference type="PANTHER" id="PTHR20838:SF0">
    <property type="entry name" value="LYMPHOCYTE ANTIGEN 86"/>
    <property type="match status" value="1"/>
</dbReference>
<dbReference type="GO" id="GO:0045087">
    <property type="term" value="P:innate immune response"/>
    <property type="evidence" value="ECO:0007669"/>
    <property type="project" value="TreeGrafter"/>
</dbReference>
<dbReference type="eggNOG" id="ENOG502S63U">
    <property type="taxonomic scope" value="Eukaryota"/>
</dbReference>
<protein>
    <submittedName>
        <fullName evidence="3">Lymphocyte antigen 86</fullName>
    </submittedName>
</protein>
<gene>
    <name evidence="3" type="primary">LY86</name>
    <name evidence="3" type="ORF">Y1Q_0008076</name>
</gene>
<reference evidence="3 4" key="1">
    <citation type="journal article" date="2012" name="Genome Biol.">
        <title>Sequencing three crocodilian genomes to illuminate the evolution of archosaurs and amniotes.</title>
        <authorList>
            <person name="St John J.A."/>
            <person name="Braun E.L."/>
            <person name="Isberg S.R."/>
            <person name="Miles L.G."/>
            <person name="Chong A.Y."/>
            <person name="Gongora J."/>
            <person name="Dalzell P."/>
            <person name="Moran C."/>
            <person name="Bed'hom B."/>
            <person name="Abzhanov A."/>
            <person name="Burgess S.C."/>
            <person name="Cooksey A.M."/>
            <person name="Castoe T.A."/>
            <person name="Crawford N.G."/>
            <person name="Densmore L.D."/>
            <person name="Drew J.C."/>
            <person name="Edwards S.V."/>
            <person name="Faircloth B.C."/>
            <person name="Fujita M.K."/>
            <person name="Greenwold M.J."/>
            <person name="Hoffmann F.G."/>
            <person name="Howard J.M."/>
            <person name="Iguchi T."/>
            <person name="Janes D.E."/>
            <person name="Khan S.Y."/>
            <person name="Kohno S."/>
            <person name="de Koning A.J."/>
            <person name="Lance S.L."/>
            <person name="McCarthy F.M."/>
            <person name="McCormack J.E."/>
            <person name="Merchant M.E."/>
            <person name="Peterson D.G."/>
            <person name="Pollock D.D."/>
            <person name="Pourmand N."/>
            <person name="Raney B.J."/>
            <person name="Roessler K.A."/>
            <person name="Sanford J.R."/>
            <person name="Sawyer R.H."/>
            <person name="Schmidt C.J."/>
            <person name="Triplett E.W."/>
            <person name="Tuberville T.D."/>
            <person name="Venegas-Anaya M."/>
            <person name="Howard J.T."/>
            <person name="Jarvis E.D."/>
            <person name="Guillette L.J.Jr."/>
            <person name="Glenn T.C."/>
            <person name="Green R.E."/>
            <person name="Ray D.A."/>
        </authorList>
    </citation>
    <scope>NUCLEOTIDE SEQUENCE [LARGE SCALE GENOMIC DNA]</scope>
    <source>
        <strain evidence="3">KSC_2009_1</strain>
    </source>
</reference>
<dbReference type="GeneID" id="102565559"/>
<dbReference type="InterPro" id="IPR003172">
    <property type="entry name" value="ML_dom"/>
</dbReference>
<dbReference type="Gene3D" id="2.60.40.770">
    <property type="match status" value="1"/>
</dbReference>
<dbReference type="PANTHER" id="PTHR20838">
    <property type="entry name" value="LYMPHOCYTE ANTIGEN 86"/>
    <property type="match status" value="1"/>
</dbReference>
<dbReference type="SMART" id="SM00737">
    <property type="entry name" value="ML"/>
    <property type="match status" value="1"/>
</dbReference>
<dbReference type="SUPFAM" id="SSF81296">
    <property type="entry name" value="E set domains"/>
    <property type="match status" value="1"/>
</dbReference>
<dbReference type="Proteomes" id="UP000050525">
    <property type="component" value="Unassembled WGS sequence"/>
</dbReference>
<evidence type="ECO:0000313" key="3">
    <source>
        <dbReference type="EMBL" id="KYO35516.1"/>
    </source>
</evidence>
<comment type="caution">
    <text evidence="3">The sequence shown here is derived from an EMBL/GenBank/DDBJ whole genome shotgun (WGS) entry which is preliminary data.</text>
</comment>